<dbReference type="Proteomes" id="UP000289821">
    <property type="component" value="Unassembled WGS sequence"/>
</dbReference>
<dbReference type="AlphaFoldDB" id="A0A4Q0NRE1"/>
<keyword evidence="6" id="KW-0812">Transmembrane</keyword>
<accession>A0A4Q0NRE1</accession>
<dbReference type="SUPFAM" id="SSF48452">
    <property type="entry name" value="TPR-like"/>
    <property type="match status" value="1"/>
</dbReference>
<dbReference type="CDD" id="cd17546">
    <property type="entry name" value="REC_hyHK_CKI1_RcsC-like"/>
    <property type="match status" value="1"/>
</dbReference>
<organism evidence="9 10">
    <name type="scientific">Leeuwenhoekiella aestuarii</name>
    <dbReference type="NCBI Taxonomy" id="2249426"/>
    <lineage>
        <taxon>Bacteria</taxon>
        <taxon>Pseudomonadati</taxon>
        <taxon>Bacteroidota</taxon>
        <taxon>Flavobacteriia</taxon>
        <taxon>Flavobacteriales</taxon>
        <taxon>Flavobacteriaceae</taxon>
        <taxon>Leeuwenhoekiella</taxon>
    </lineage>
</organism>
<dbReference type="SUPFAM" id="SSF47384">
    <property type="entry name" value="Homodimeric domain of signal transducing histidine kinase"/>
    <property type="match status" value="1"/>
</dbReference>
<feature type="coiled-coil region" evidence="5">
    <location>
        <begin position="282"/>
        <end position="309"/>
    </location>
</feature>
<dbReference type="InterPro" id="IPR004358">
    <property type="entry name" value="Sig_transdc_His_kin-like_C"/>
</dbReference>
<dbReference type="SMART" id="SM00387">
    <property type="entry name" value="HATPase_c"/>
    <property type="match status" value="1"/>
</dbReference>
<dbReference type="Gene3D" id="1.25.40.10">
    <property type="entry name" value="Tetratricopeptide repeat domain"/>
    <property type="match status" value="1"/>
</dbReference>
<dbReference type="FunFam" id="3.30.565.10:FF:000010">
    <property type="entry name" value="Sensor histidine kinase RcsC"/>
    <property type="match status" value="1"/>
</dbReference>
<dbReference type="SUPFAM" id="SSF52172">
    <property type="entry name" value="CheY-like"/>
    <property type="match status" value="1"/>
</dbReference>
<dbReference type="RefSeq" id="WP_128762042.1">
    <property type="nucleotide sequence ID" value="NZ_QOVI01000005.1"/>
</dbReference>
<proteinExistence type="predicted"/>
<evidence type="ECO:0000313" key="9">
    <source>
        <dbReference type="EMBL" id="RXG13266.1"/>
    </source>
</evidence>
<dbReference type="GO" id="GO:0000155">
    <property type="term" value="F:phosphorelay sensor kinase activity"/>
    <property type="evidence" value="ECO:0007669"/>
    <property type="project" value="InterPro"/>
</dbReference>
<evidence type="ECO:0000256" key="3">
    <source>
        <dbReference type="ARBA" id="ARBA00022553"/>
    </source>
</evidence>
<dbReference type="PANTHER" id="PTHR45339:SF5">
    <property type="entry name" value="HISTIDINE KINASE"/>
    <property type="match status" value="1"/>
</dbReference>
<dbReference type="SMART" id="SM00388">
    <property type="entry name" value="HisKA"/>
    <property type="match status" value="1"/>
</dbReference>
<dbReference type="InterPro" id="IPR001789">
    <property type="entry name" value="Sig_transdc_resp-reg_receiver"/>
</dbReference>
<evidence type="ECO:0000256" key="5">
    <source>
        <dbReference type="SAM" id="Coils"/>
    </source>
</evidence>
<evidence type="ECO:0000256" key="2">
    <source>
        <dbReference type="ARBA" id="ARBA00012438"/>
    </source>
</evidence>
<dbReference type="CDD" id="cd00082">
    <property type="entry name" value="HisKA"/>
    <property type="match status" value="1"/>
</dbReference>
<dbReference type="InterPro" id="IPR011990">
    <property type="entry name" value="TPR-like_helical_dom_sf"/>
</dbReference>
<reference evidence="9 10" key="1">
    <citation type="submission" date="2018-07" db="EMBL/GenBank/DDBJ databases">
        <title>Leeuwenhoekiella genomics.</title>
        <authorList>
            <person name="Tahon G."/>
            <person name="Willems A."/>
        </authorList>
    </citation>
    <scope>NUCLEOTIDE SEQUENCE [LARGE SCALE GENOMIC DNA]</scope>
    <source>
        <strain evidence="9 10">R-50232</strain>
    </source>
</reference>
<dbReference type="EC" id="2.7.13.3" evidence="2"/>
<gene>
    <name evidence="9" type="ORF">DSM04_105244</name>
</gene>
<dbReference type="InterPro" id="IPR003661">
    <property type="entry name" value="HisK_dim/P_dom"/>
</dbReference>
<feature type="domain" description="Histidine kinase" evidence="7">
    <location>
        <begin position="382"/>
        <end position="602"/>
    </location>
</feature>
<dbReference type="Pfam" id="PF00512">
    <property type="entry name" value="HisKA"/>
    <property type="match status" value="1"/>
</dbReference>
<evidence type="ECO:0000256" key="1">
    <source>
        <dbReference type="ARBA" id="ARBA00000085"/>
    </source>
</evidence>
<dbReference type="PROSITE" id="PS50110">
    <property type="entry name" value="RESPONSE_REGULATORY"/>
    <property type="match status" value="1"/>
</dbReference>
<keyword evidence="3 4" id="KW-0597">Phosphoprotein</keyword>
<dbReference type="CDD" id="cd16922">
    <property type="entry name" value="HATPase_EvgS-ArcB-TorS-like"/>
    <property type="match status" value="1"/>
</dbReference>
<dbReference type="Pfam" id="PF02518">
    <property type="entry name" value="HATPase_c"/>
    <property type="match status" value="1"/>
</dbReference>
<evidence type="ECO:0000259" key="8">
    <source>
        <dbReference type="PROSITE" id="PS50110"/>
    </source>
</evidence>
<evidence type="ECO:0000313" key="10">
    <source>
        <dbReference type="Proteomes" id="UP000289821"/>
    </source>
</evidence>
<keyword evidence="6" id="KW-0472">Membrane</keyword>
<feature type="modified residue" description="4-aspartylphosphate" evidence="4">
    <location>
        <position position="675"/>
    </location>
</feature>
<evidence type="ECO:0000256" key="4">
    <source>
        <dbReference type="PROSITE-ProRule" id="PRU00169"/>
    </source>
</evidence>
<dbReference type="PROSITE" id="PS50109">
    <property type="entry name" value="HIS_KIN"/>
    <property type="match status" value="1"/>
</dbReference>
<dbReference type="InterPro" id="IPR036890">
    <property type="entry name" value="HATPase_C_sf"/>
</dbReference>
<dbReference type="SMART" id="SM00448">
    <property type="entry name" value="REC"/>
    <property type="match status" value="1"/>
</dbReference>
<dbReference type="Pfam" id="PF00072">
    <property type="entry name" value="Response_reg"/>
    <property type="match status" value="1"/>
</dbReference>
<dbReference type="InterPro" id="IPR003594">
    <property type="entry name" value="HATPase_dom"/>
</dbReference>
<evidence type="ECO:0000259" key="7">
    <source>
        <dbReference type="PROSITE" id="PS50109"/>
    </source>
</evidence>
<keyword evidence="10" id="KW-1185">Reference proteome</keyword>
<dbReference type="Gene3D" id="3.30.565.10">
    <property type="entry name" value="Histidine kinase-like ATPase, C-terminal domain"/>
    <property type="match status" value="1"/>
</dbReference>
<dbReference type="Gene3D" id="1.10.287.130">
    <property type="match status" value="1"/>
</dbReference>
<dbReference type="InterPro" id="IPR036097">
    <property type="entry name" value="HisK_dim/P_sf"/>
</dbReference>
<feature type="domain" description="Response regulatory" evidence="8">
    <location>
        <begin position="626"/>
        <end position="740"/>
    </location>
</feature>
<keyword evidence="6" id="KW-1133">Transmembrane helix</keyword>
<protein>
    <recommendedName>
        <fullName evidence="2">histidine kinase</fullName>
        <ecNumber evidence="2">2.7.13.3</ecNumber>
    </recommendedName>
</protein>
<name>A0A4Q0NRE1_9FLAO</name>
<dbReference type="InterPro" id="IPR005467">
    <property type="entry name" value="His_kinase_dom"/>
</dbReference>
<sequence length="742" mass="84656">MKLLPTVFTLVVAWSITYSQNIKETTTISPDSTKEEIVAYLKSNIKKSAIEFEKENYPASILYNYKNLKLAEKIGDSLLLAISRSHIANDYLRLDNPEQARDYIDKNIIMAESMNDTALINAAKIDLANIYLEEKNYEDFIRLNKEVIVLAKHVKDNRRLIISSLNIADAYLFKLDRADLARPYLDSLRIYNANETREAVKIPEEDFYYLEGKYDFLKENFSGAKENFSFVLNHYRDYQKLDYLLESYSGYIHSLGKLGAYEEAYGSFGVLDTLFERKLNSIQEESNKILKHRLKIESIEQQIEHTELQSKIIAARAQNNRTLLGASVIIVIALVTVLIFFIYERKKRSALVLQLQCKNEEYLEAKDKSEEMARIKTKFLSTISHELRTPLYGIIGLSDYLFQKSKLSEYAKELQSLKFSANYLLNLVNDVLTLNKIESGTSVETEHKPFNLQELIDGICLSLKFMKKQNSNTLTIEIAEEIPKIVIGDKIKLSQIIINLVGNALKFTKNGEIKILINLVQKVDNAVTLKFEIQDNGIGISEAEHHEIFREFTNLNKTSLFAGTGLGLSIVTKLLKEMDSQIQLTSELGVGSTFYFIVKLDTPDPLEQNVVSGLASANEKQLCGKKILIIDDNHINQMVTQKYVERFGATAKVVDTAIEGIKLLKAERFDLILMDLNMPKINGLKATSIIRTFNKDIKIIILSATEVQELRTKIKGYDINDFLSKPHKTEDLQELLTKHLIE</sequence>
<comment type="caution">
    <text evidence="9">The sequence shown here is derived from an EMBL/GenBank/DDBJ whole genome shotgun (WGS) entry which is preliminary data.</text>
</comment>
<dbReference type="PANTHER" id="PTHR45339">
    <property type="entry name" value="HYBRID SIGNAL TRANSDUCTION HISTIDINE KINASE J"/>
    <property type="match status" value="1"/>
</dbReference>
<dbReference type="PRINTS" id="PR00344">
    <property type="entry name" value="BCTRLSENSOR"/>
</dbReference>
<dbReference type="SUPFAM" id="SSF55874">
    <property type="entry name" value="ATPase domain of HSP90 chaperone/DNA topoisomerase II/histidine kinase"/>
    <property type="match status" value="1"/>
</dbReference>
<dbReference type="InterPro" id="IPR011006">
    <property type="entry name" value="CheY-like_superfamily"/>
</dbReference>
<comment type="catalytic activity">
    <reaction evidence="1">
        <text>ATP + protein L-histidine = ADP + protein N-phospho-L-histidine.</text>
        <dbReference type="EC" id="2.7.13.3"/>
    </reaction>
</comment>
<dbReference type="Gene3D" id="3.40.50.2300">
    <property type="match status" value="1"/>
</dbReference>
<feature type="transmembrane region" description="Helical" evidence="6">
    <location>
        <begin position="323"/>
        <end position="343"/>
    </location>
</feature>
<dbReference type="EMBL" id="QOVI01000005">
    <property type="protein sequence ID" value="RXG13266.1"/>
    <property type="molecule type" value="Genomic_DNA"/>
</dbReference>
<keyword evidence="5" id="KW-0175">Coiled coil</keyword>
<evidence type="ECO:0000256" key="6">
    <source>
        <dbReference type="SAM" id="Phobius"/>
    </source>
</evidence>